<dbReference type="VEuPathDB" id="VectorBase:CSON007411"/>
<proteinExistence type="predicted"/>
<evidence type="ECO:0000313" key="1">
    <source>
        <dbReference type="EMBL" id="SSX18087.1"/>
    </source>
</evidence>
<name>A0A336LNZ6_CULSO</name>
<gene>
    <name evidence="1" type="primary">CSON007411</name>
</gene>
<dbReference type="AlphaFoldDB" id="A0A336LNZ6"/>
<dbReference type="EMBL" id="UFQT01000027">
    <property type="protein sequence ID" value="SSX18087.1"/>
    <property type="molecule type" value="Genomic_DNA"/>
</dbReference>
<protein>
    <submittedName>
        <fullName evidence="1">CSON007411 protein</fullName>
    </submittedName>
</protein>
<reference evidence="1" key="1">
    <citation type="submission" date="2018-07" db="EMBL/GenBank/DDBJ databases">
        <authorList>
            <person name="Quirk P.G."/>
            <person name="Krulwich T.A."/>
        </authorList>
    </citation>
    <scope>NUCLEOTIDE SEQUENCE</scope>
</reference>
<sequence length="100" mass="12051">MNAYYIRISRTVNVHHTKWFMIKMRYQLMRLRKSCGFEIAKVFALIDDWPKILLIKFLDYPICEDALLSCENHQILETLFCLSTIDEIQHQTENLILWSK</sequence>
<accession>A0A336LNZ6</accession>
<organism evidence="1">
    <name type="scientific">Culicoides sonorensis</name>
    <name type="common">Biting midge</name>
    <dbReference type="NCBI Taxonomy" id="179676"/>
    <lineage>
        <taxon>Eukaryota</taxon>
        <taxon>Metazoa</taxon>
        <taxon>Ecdysozoa</taxon>
        <taxon>Arthropoda</taxon>
        <taxon>Hexapoda</taxon>
        <taxon>Insecta</taxon>
        <taxon>Pterygota</taxon>
        <taxon>Neoptera</taxon>
        <taxon>Endopterygota</taxon>
        <taxon>Diptera</taxon>
        <taxon>Nematocera</taxon>
        <taxon>Chironomoidea</taxon>
        <taxon>Ceratopogonidae</taxon>
        <taxon>Ceratopogoninae</taxon>
        <taxon>Culicoides</taxon>
        <taxon>Monoculicoides</taxon>
    </lineage>
</organism>